<dbReference type="PANTHER" id="PTHR47735:SF8">
    <property type="entry name" value="POTASSIUM VOLTAGE-GATED CHANNEL SUBFAMILY KQT MEMBER 5"/>
    <property type="match status" value="1"/>
</dbReference>
<evidence type="ECO:0000313" key="3">
    <source>
        <dbReference type="Proteomes" id="UP000830375"/>
    </source>
</evidence>
<protein>
    <submittedName>
        <fullName evidence="2">Potassium voltage-gated channel subfamily KQT member 5</fullName>
    </submittedName>
</protein>
<dbReference type="InterPro" id="IPR003937">
    <property type="entry name" value="K_chnl_volt-dep_KCNQ"/>
</dbReference>
<proteinExistence type="predicted"/>
<reference evidence="2 3" key="1">
    <citation type="submission" date="2022-01" db="EMBL/GenBank/DDBJ databases">
        <title>A high-quality chromosome-level genome assembly of rohu carp, Labeo rohita.</title>
        <authorList>
            <person name="Arick M.A. II"/>
            <person name="Hsu C.-Y."/>
            <person name="Magbanua Z."/>
            <person name="Pechanova O."/>
            <person name="Grover C."/>
            <person name="Miller E."/>
            <person name="Thrash A."/>
            <person name="Ezzel L."/>
            <person name="Alam S."/>
            <person name="Benzie J."/>
            <person name="Hamilton M."/>
            <person name="Karsi A."/>
            <person name="Lawrence M.L."/>
            <person name="Peterson D.G."/>
        </authorList>
    </citation>
    <scope>NUCLEOTIDE SEQUENCE [LARGE SCALE GENOMIC DNA]</scope>
    <source>
        <strain evidence="3">BAU-BD-2019</strain>
        <tissue evidence="2">Blood</tissue>
    </source>
</reference>
<dbReference type="Proteomes" id="UP000830375">
    <property type="component" value="Unassembled WGS sequence"/>
</dbReference>
<evidence type="ECO:0000313" key="2">
    <source>
        <dbReference type="EMBL" id="KAI2657843.1"/>
    </source>
</evidence>
<organism evidence="2 3">
    <name type="scientific">Labeo rohita</name>
    <name type="common">Indian major carp</name>
    <name type="synonym">Cyprinus rohita</name>
    <dbReference type="NCBI Taxonomy" id="84645"/>
    <lineage>
        <taxon>Eukaryota</taxon>
        <taxon>Metazoa</taxon>
        <taxon>Chordata</taxon>
        <taxon>Craniata</taxon>
        <taxon>Vertebrata</taxon>
        <taxon>Euteleostomi</taxon>
        <taxon>Actinopterygii</taxon>
        <taxon>Neopterygii</taxon>
        <taxon>Teleostei</taxon>
        <taxon>Ostariophysi</taxon>
        <taxon>Cypriniformes</taxon>
        <taxon>Cyprinidae</taxon>
        <taxon>Labeoninae</taxon>
        <taxon>Labeonini</taxon>
        <taxon>Labeo</taxon>
    </lineage>
</organism>
<sequence length="209" mass="23238">MPSPRQISSTEMVTLLQNSNLTAAGADCLSHLKVHNFTKSFLAYLPMSWMPALVSRRAFPASAGDAMPRNHSGDEGGTGLWMKTSQHYGMKDVEAGRGTMNNATRTVDSLLSAPGTTGAGGSENQRRKQGARLSLLGKPLAYSAQSGRRNARYRKLQNYLYNVLERPRAWAFVYHAFVSVCARRKPSCRMVRLERFSVLQGRMLLFYLC</sequence>
<keyword evidence="3" id="KW-1185">Reference proteome</keyword>
<dbReference type="EMBL" id="JACTAM010000013">
    <property type="protein sequence ID" value="KAI2657843.1"/>
    <property type="molecule type" value="Genomic_DNA"/>
</dbReference>
<evidence type="ECO:0000256" key="1">
    <source>
        <dbReference type="SAM" id="MobiDB-lite"/>
    </source>
</evidence>
<gene>
    <name evidence="2" type="ORF">H4Q32_009255</name>
</gene>
<name>A0ABQ8M4M1_LABRO</name>
<feature type="region of interest" description="Disordered" evidence="1">
    <location>
        <begin position="110"/>
        <end position="129"/>
    </location>
</feature>
<accession>A0ABQ8M4M1</accession>
<dbReference type="PANTHER" id="PTHR47735">
    <property type="entry name" value="POTASSIUM VOLTAGE-GATED CHANNEL SUBFAMILY KQT MEMBER 4"/>
    <property type="match status" value="1"/>
</dbReference>
<comment type="caution">
    <text evidence="2">The sequence shown here is derived from an EMBL/GenBank/DDBJ whole genome shotgun (WGS) entry which is preliminary data.</text>
</comment>